<reference evidence="1" key="1">
    <citation type="submission" date="2022-06" db="EMBL/GenBank/DDBJ databases">
        <title>Complete genome sequences of two strains of the flax pathogen Septoria linicola.</title>
        <authorList>
            <person name="Lapalu N."/>
            <person name="Simon A."/>
            <person name="Demenou B."/>
            <person name="Paumier D."/>
            <person name="Guillot M.-P."/>
            <person name="Gout L."/>
            <person name="Valade R."/>
        </authorList>
    </citation>
    <scope>NUCLEOTIDE SEQUENCE</scope>
    <source>
        <strain evidence="1">SE15195</strain>
    </source>
</reference>
<dbReference type="AlphaFoldDB" id="A0A9Q9AGB4"/>
<sequence>MQFFSLKSLSMSVTDKVFTEDRLYPYEMENLDDSTGAHGQALQTALREERGFSCLADLVQRCCNLGTLESSGFYHNSRDRVLNETRRKMWPQYVHELAKREPLRKLMKLRLAALDIIAEDVLTLLQNHSRSLEDVDLTHFTVVQGSLALIMSYLGGGLEYLTHLRLDDLRDKGNLAPLHNDQKSENTVINGYHKSRNAMERWGDDASKVTHYYVYNGIAIGSSRVQSATMRMHKEYGKRGADG</sequence>
<keyword evidence="2" id="KW-1185">Reference proteome</keyword>
<dbReference type="Proteomes" id="UP001056384">
    <property type="component" value="Chromosome 2"/>
</dbReference>
<evidence type="ECO:0000313" key="2">
    <source>
        <dbReference type="Proteomes" id="UP001056384"/>
    </source>
</evidence>
<dbReference type="EMBL" id="CP099419">
    <property type="protein sequence ID" value="USW48904.1"/>
    <property type="molecule type" value="Genomic_DNA"/>
</dbReference>
<name>A0A9Q9AGB4_9PEZI</name>
<organism evidence="1 2">
    <name type="scientific">Septoria linicola</name>
    <dbReference type="NCBI Taxonomy" id="215465"/>
    <lineage>
        <taxon>Eukaryota</taxon>
        <taxon>Fungi</taxon>
        <taxon>Dikarya</taxon>
        <taxon>Ascomycota</taxon>
        <taxon>Pezizomycotina</taxon>
        <taxon>Dothideomycetes</taxon>
        <taxon>Dothideomycetidae</taxon>
        <taxon>Mycosphaerellales</taxon>
        <taxon>Mycosphaerellaceae</taxon>
        <taxon>Septoria</taxon>
    </lineage>
</organism>
<accession>A0A9Q9AGB4</accession>
<proteinExistence type="predicted"/>
<protein>
    <submittedName>
        <fullName evidence="1">Uncharacterized protein</fullName>
    </submittedName>
</protein>
<gene>
    <name evidence="1" type="ORF">Slin15195_G022230</name>
</gene>
<evidence type="ECO:0000313" key="1">
    <source>
        <dbReference type="EMBL" id="USW48904.1"/>
    </source>
</evidence>